<feature type="binding site" evidence="10">
    <location>
        <position position="96"/>
    </location>
    <ligand>
        <name>Zn(2+)</name>
        <dbReference type="ChEBI" id="CHEBI:29105"/>
    </ligand>
</feature>
<evidence type="ECO:0000259" key="11">
    <source>
        <dbReference type="Pfam" id="PF20511"/>
    </source>
</evidence>
<comment type="catalytic activity">
    <reaction evidence="1">
        <text>D-mannose 6-phosphate = D-fructose 6-phosphate</text>
        <dbReference type="Rhea" id="RHEA:12356"/>
        <dbReference type="ChEBI" id="CHEBI:58735"/>
        <dbReference type="ChEBI" id="CHEBI:61527"/>
        <dbReference type="EC" id="5.3.1.8"/>
    </reaction>
</comment>
<evidence type="ECO:0000256" key="2">
    <source>
        <dbReference type="ARBA" id="ARBA00010772"/>
    </source>
</evidence>
<dbReference type="EC" id="5.3.1.8" evidence="3"/>
<dbReference type="PANTHER" id="PTHR10309">
    <property type="entry name" value="MANNOSE-6-PHOSPHATE ISOMERASE"/>
    <property type="match status" value="1"/>
</dbReference>
<name>A0A839QSN7_9MICO</name>
<dbReference type="GO" id="GO:0009298">
    <property type="term" value="P:GDP-mannose biosynthetic process"/>
    <property type="evidence" value="ECO:0007669"/>
    <property type="project" value="InterPro"/>
</dbReference>
<feature type="binding site" evidence="10">
    <location>
        <position position="261"/>
    </location>
    <ligand>
        <name>Zn(2+)</name>
        <dbReference type="ChEBI" id="CHEBI:29105"/>
    </ligand>
</feature>
<dbReference type="InterPro" id="IPR018050">
    <property type="entry name" value="Pmannose_isomerase-type1_CS"/>
</dbReference>
<keyword evidence="14" id="KW-1185">Reference proteome</keyword>
<keyword evidence="6 13" id="KW-0413">Isomerase</keyword>
<dbReference type="InterPro" id="IPR014710">
    <property type="entry name" value="RmlC-like_jellyroll"/>
</dbReference>
<feature type="domain" description="Mannose-6-phosphate isomerase cupin" evidence="12">
    <location>
        <begin position="351"/>
        <end position="396"/>
    </location>
</feature>
<evidence type="ECO:0000256" key="5">
    <source>
        <dbReference type="ARBA" id="ARBA00022833"/>
    </source>
</evidence>
<evidence type="ECO:0000256" key="3">
    <source>
        <dbReference type="ARBA" id="ARBA00011956"/>
    </source>
</evidence>
<dbReference type="PROSITE" id="PS00965">
    <property type="entry name" value="PMI_I_1"/>
    <property type="match status" value="1"/>
</dbReference>
<feature type="binding site" evidence="10">
    <location>
        <position position="94"/>
    </location>
    <ligand>
        <name>Zn(2+)</name>
        <dbReference type="ChEBI" id="CHEBI:29105"/>
    </ligand>
</feature>
<dbReference type="InterPro" id="IPR011051">
    <property type="entry name" value="RmlC_Cupin_sf"/>
</dbReference>
<evidence type="ECO:0000256" key="6">
    <source>
        <dbReference type="ARBA" id="ARBA00023235"/>
    </source>
</evidence>
<sequence>MLRIDGFVQHYAWGSTDVLPQFLSRPADGQPWAEIWFGAHPLAPSTIADGARGLDAVIAAAPRRMLGDSVMRAFGPALPFLLKLIAPAQPLSLQVHPSKEHAQESFAAENAAGIPLDSGDRNYRDANHKPEMLMALTPFEALCGFRTPRKALSIVRGLDTPLSEQLTQLITEHPSAHGMRAAFRRLVTPALSPSAEEVGALAEACRRRLDSGESPSPRIDATVSTLQAVHPGDPGVAAALLMNPVSLQPGEAMFVPDGIIHSYQSGLGIEIMASSDNVLRAGLTSKKVDANELLQCASVAAAPPIRIGPEQLTENTAAYFSPIDDFELSITTLPDGASFYPSIRVPGQGPRILLCIEGDVLLQSDSGRARVRPGDAVFVSADDGAVSVGGHGRIVQASVP</sequence>
<protein>
    <recommendedName>
        <fullName evidence="3">mannose-6-phosphate isomerase</fullName>
        <ecNumber evidence="3">5.3.1.8</ecNumber>
    </recommendedName>
    <alternativeName>
        <fullName evidence="7">Phosphohexomutase</fullName>
    </alternativeName>
    <alternativeName>
        <fullName evidence="8">Phosphomannose isomerase</fullName>
    </alternativeName>
</protein>
<evidence type="ECO:0000313" key="13">
    <source>
        <dbReference type="EMBL" id="MBB3023513.1"/>
    </source>
</evidence>
<gene>
    <name evidence="13" type="ORF">FHX50_001810</name>
</gene>
<dbReference type="GO" id="GO:0004476">
    <property type="term" value="F:mannose-6-phosphate isomerase activity"/>
    <property type="evidence" value="ECO:0007669"/>
    <property type="project" value="UniProtKB-EC"/>
</dbReference>
<evidence type="ECO:0000256" key="8">
    <source>
        <dbReference type="ARBA" id="ARBA00030762"/>
    </source>
</evidence>
<dbReference type="PANTHER" id="PTHR10309:SF0">
    <property type="entry name" value="MANNOSE-6-PHOSPHATE ISOMERASE"/>
    <property type="match status" value="1"/>
</dbReference>
<dbReference type="GO" id="GO:0005829">
    <property type="term" value="C:cytosol"/>
    <property type="evidence" value="ECO:0007669"/>
    <property type="project" value="TreeGrafter"/>
</dbReference>
<dbReference type="CDD" id="cd07011">
    <property type="entry name" value="cupin_PMI_type_I_N"/>
    <property type="match status" value="1"/>
</dbReference>
<keyword evidence="5 10" id="KW-0862">Zinc</keyword>
<dbReference type="EMBL" id="JACHWP010000006">
    <property type="protein sequence ID" value="MBB3023513.1"/>
    <property type="molecule type" value="Genomic_DNA"/>
</dbReference>
<evidence type="ECO:0000313" key="14">
    <source>
        <dbReference type="Proteomes" id="UP000568050"/>
    </source>
</evidence>
<dbReference type="Gene3D" id="2.60.120.10">
    <property type="entry name" value="Jelly Rolls"/>
    <property type="match status" value="2"/>
</dbReference>
<evidence type="ECO:0000256" key="4">
    <source>
        <dbReference type="ARBA" id="ARBA00022723"/>
    </source>
</evidence>
<dbReference type="Proteomes" id="UP000568050">
    <property type="component" value="Unassembled WGS sequence"/>
</dbReference>
<accession>A0A839QSN7</accession>
<keyword evidence="4 10" id="KW-0479">Metal-binding</keyword>
<proteinExistence type="inferred from homology"/>
<dbReference type="Pfam" id="PF20511">
    <property type="entry name" value="PMI_typeI_cat"/>
    <property type="match status" value="1"/>
</dbReference>
<comment type="similarity">
    <text evidence="2">Belongs to the mannose-6-phosphate isomerase type 1 family.</text>
</comment>
<dbReference type="GO" id="GO:0005975">
    <property type="term" value="P:carbohydrate metabolic process"/>
    <property type="evidence" value="ECO:0007669"/>
    <property type="project" value="InterPro"/>
</dbReference>
<comment type="cofactor">
    <cofactor evidence="10">
        <name>Zn(2+)</name>
        <dbReference type="ChEBI" id="CHEBI:29105"/>
    </cofactor>
    <text evidence="10">Binds 1 zinc ion per subunit.</text>
</comment>
<dbReference type="InterPro" id="IPR001250">
    <property type="entry name" value="Man6P_Isoase-1"/>
</dbReference>
<evidence type="ECO:0000256" key="1">
    <source>
        <dbReference type="ARBA" id="ARBA00000757"/>
    </source>
</evidence>
<dbReference type="InterPro" id="IPR049071">
    <property type="entry name" value="MPI_cupin_dom"/>
</dbReference>
<comment type="caution">
    <text evidence="13">The sequence shown here is derived from an EMBL/GenBank/DDBJ whole genome shotgun (WGS) entry which is preliminary data.</text>
</comment>
<organism evidence="13 14">
    <name type="scientific">Helcobacillus massiliensis</name>
    <dbReference type="NCBI Taxonomy" id="521392"/>
    <lineage>
        <taxon>Bacteria</taxon>
        <taxon>Bacillati</taxon>
        <taxon>Actinomycetota</taxon>
        <taxon>Actinomycetes</taxon>
        <taxon>Micrococcales</taxon>
        <taxon>Dermabacteraceae</taxon>
        <taxon>Helcobacillus</taxon>
    </lineage>
</organism>
<feature type="binding site" evidence="10">
    <location>
        <position position="131"/>
    </location>
    <ligand>
        <name>Zn(2+)</name>
        <dbReference type="ChEBI" id="CHEBI:29105"/>
    </ligand>
</feature>
<evidence type="ECO:0000256" key="10">
    <source>
        <dbReference type="PIRSR" id="PIRSR001480-2"/>
    </source>
</evidence>
<feature type="active site" evidence="9">
    <location>
        <position position="280"/>
    </location>
</feature>
<feature type="domain" description="Phosphomannose isomerase type I catalytic" evidence="11">
    <location>
        <begin position="1"/>
        <end position="146"/>
    </location>
</feature>
<dbReference type="RefSeq" id="WP_183376754.1">
    <property type="nucleotide sequence ID" value="NZ_CBCSFZ010000011.1"/>
</dbReference>
<evidence type="ECO:0000259" key="12">
    <source>
        <dbReference type="Pfam" id="PF21621"/>
    </source>
</evidence>
<dbReference type="SUPFAM" id="SSF51182">
    <property type="entry name" value="RmlC-like cupins"/>
    <property type="match status" value="1"/>
</dbReference>
<dbReference type="PIRSF" id="PIRSF001480">
    <property type="entry name" value="Mannose-6-phosphate_isomerase"/>
    <property type="match status" value="1"/>
</dbReference>
<dbReference type="Gene3D" id="1.10.441.10">
    <property type="entry name" value="Phosphomannose Isomerase, domain 2"/>
    <property type="match status" value="1"/>
</dbReference>
<dbReference type="InterPro" id="IPR046457">
    <property type="entry name" value="PMI_typeI_cat"/>
</dbReference>
<evidence type="ECO:0000256" key="7">
    <source>
        <dbReference type="ARBA" id="ARBA00029741"/>
    </source>
</evidence>
<dbReference type="Pfam" id="PF21621">
    <property type="entry name" value="MPI_cupin_dom"/>
    <property type="match status" value="1"/>
</dbReference>
<dbReference type="NCBIfam" id="TIGR00218">
    <property type="entry name" value="manA"/>
    <property type="match status" value="1"/>
</dbReference>
<dbReference type="PRINTS" id="PR00714">
    <property type="entry name" value="MAN6PISMRASE"/>
</dbReference>
<dbReference type="InterPro" id="IPR016305">
    <property type="entry name" value="Mannose-6-P_Isomerase"/>
</dbReference>
<dbReference type="GO" id="GO:0008270">
    <property type="term" value="F:zinc ion binding"/>
    <property type="evidence" value="ECO:0007669"/>
    <property type="project" value="InterPro"/>
</dbReference>
<reference evidence="13 14" key="1">
    <citation type="submission" date="2020-08" db="EMBL/GenBank/DDBJ databases">
        <title>Sequencing the genomes of 1000 actinobacteria strains.</title>
        <authorList>
            <person name="Klenk H.-P."/>
        </authorList>
    </citation>
    <scope>NUCLEOTIDE SEQUENCE [LARGE SCALE GENOMIC DNA]</scope>
    <source>
        <strain evidence="13 14">DSM 23040</strain>
    </source>
</reference>
<dbReference type="AlphaFoldDB" id="A0A839QSN7"/>
<evidence type="ECO:0000256" key="9">
    <source>
        <dbReference type="PIRSR" id="PIRSR001480-1"/>
    </source>
</evidence>